<keyword evidence="1" id="KW-1185">Reference proteome</keyword>
<proteinExistence type="predicted"/>
<accession>A0ABM4D3C0</accession>
<evidence type="ECO:0000313" key="2">
    <source>
        <dbReference type="RefSeq" id="XP_065668762.1"/>
    </source>
</evidence>
<dbReference type="GeneID" id="136088606"/>
<name>A0ABM4D3C0_HYDVU</name>
<reference evidence="2" key="1">
    <citation type="submission" date="2025-08" db="UniProtKB">
        <authorList>
            <consortium name="RefSeq"/>
        </authorList>
    </citation>
    <scope>IDENTIFICATION</scope>
</reference>
<protein>
    <submittedName>
        <fullName evidence="2">Uncharacterized protein LOC136088606</fullName>
    </submittedName>
</protein>
<sequence length="161" mass="18312">MTSVTVATSNCMDHVDKDNSLVVPNTLIVKSDILGCSKRSNLAYDLCFVPMKILKQGLDNGENVYLTYNGNCIFSGNFEVTTEWSDSVHREIIPKGFGRFFITKVLKNFNKYPKFDFDKTNIDAAILWNLSDREKFRLVELEKSGTEELIPTLCDTNPKKK</sequence>
<dbReference type="RefSeq" id="XP_065668762.1">
    <property type="nucleotide sequence ID" value="XM_065812690.1"/>
</dbReference>
<gene>
    <name evidence="2" type="primary">LOC136088606</name>
</gene>
<evidence type="ECO:0000313" key="1">
    <source>
        <dbReference type="Proteomes" id="UP001652625"/>
    </source>
</evidence>
<organism evidence="1 2">
    <name type="scientific">Hydra vulgaris</name>
    <name type="common">Hydra</name>
    <name type="synonym">Hydra attenuata</name>
    <dbReference type="NCBI Taxonomy" id="6087"/>
    <lineage>
        <taxon>Eukaryota</taxon>
        <taxon>Metazoa</taxon>
        <taxon>Cnidaria</taxon>
        <taxon>Hydrozoa</taxon>
        <taxon>Hydroidolina</taxon>
        <taxon>Anthoathecata</taxon>
        <taxon>Aplanulata</taxon>
        <taxon>Hydridae</taxon>
        <taxon>Hydra</taxon>
    </lineage>
</organism>
<dbReference type="Proteomes" id="UP001652625">
    <property type="component" value="Chromosome 12"/>
</dbReference>